<dbReference type="PANTHER" id="PTHR31851">
    <property type="entry name" value="FE(2+)/MN(2+) TRANSPORTER PCL1"/>
    <property type="match status" value="1"/>
</dbReference>
<keyword evidence="3 5" id="KW-1133">Transmembrane helix</keyword>
<dbReference type="GO" id="GO:0030026">
    <property type="term" value="P:intracellular manganese ion homeostasis"/>
    <property type="evidence" value="ECO:0007669"/>
    <property type="project" value="InterPro"/>
</dbReference>
<evidence type="ECO:0000313" key="6">
    <source>
        <dbReference type="EMBL" id="SFI19921.1"/>
    </source>
</evidence>
<dbReference type="STRING" id="1114924.SAMN05216258_10528"/>
<dbReference type="OrthoDB" id="5506246at2"/>
<dbReference type="GO" id="GO:0005384">
    <property type="term" value="F:manganese ion transmembrane transporter activity"/>
    <property type="evidence" value="ECO:0007669"/>
    <property type="project" value="InterPro"/>
</dbReference>
<dbReference type="Pfam" id="PF01988">
    <property type="entry name" value="VIT1"/>
    <property type="match status" value="1"/>
</dbReference>
<keyword evidence="4 5" id="KW-0472">Membrane</keyword>
<sequence>MAQGGGRLAAVLREVVYGGNDGIVTTFAIVAGFAGAGAEGAAPGIGAAAVLLFGLANLFADATAMGLGAFLSARSARAAAAARRRRQSATPAEAARAADRAALAARGLPPEDAEAMSAILSRAPELRAEFAAGALGPEPAGRAERPVRGALATFASFVIFGTAPLAPYLLGVPDERAVALSLTASLAALAALGAVRWRATGERLAMCLAETLGVGAACGAVAFIVGLLFR</sequence>
<evidence type="ECO:0000313" key="7">
    <source>
        <dbReference type="Proteomes" id="UP000199377"/>
    </source>
</evidence>
<comment type="subcellular location">
    <subcellularLocation>
        <location evidence="1">Endomembrane system</location>
        <topology evidence="1">Multi-pass membrane protein</topology>
    </subcellularLocation>
</comment>
<organism evidence="6 7">
    <name type="scientific">Albimonas pacifica</name>
    <dbReference type="NCBI Taxonomy" id="1114924"/>
    <lineage>
        <taxon>Bacteria</taxon>
        <taxon>Pseudomonadati</taxon>
        <taxon>Pseudomonadota</taxon>
        <taxon>Alphaproteobacteria</taxon>
        <taxon>Rhodobacterales</taxon>
        <taxon>Paracoccaceae</taxon>
        <taxon>Albimonas</taxon>
    </lineage>
</organism>
<evidence type="ECO:0000256" key="2">
    <source>
        <dbReference type="ARBA" id="ARBA00022692"/>
    </source>
</evidence>
<dbReference type="InterPro" id="IPR008217">
    <property type="entry name" value="Ccc1_fam"/>
</dbReference>
<dbReference type="GO" id="GO:0012505">
    <property type="term" value="C:endomembrane system"/>
    <property type="evidence" value="ECO:0007669"/>
    <property type="project" value="UniProtKB-SubCell"/>
</dbReference>
<evidence type="ECO:0000256" key="4">
    <source>
        <dbReference type="ARBA" id="ARBA00023136"/>
    </source>
</evidence>
<keyword evidence="7" id="KW-1185">Reference proteome</keyword>
<feature type="transmembrane region" description="Helical" evidence="5">
    <location>
        <begin position="150"/>
        <end position="170"/>
    </location>
</feature>
<proteinExistence type="predicted"/>
<gene>
    <name evidence="6" type="ORF">SAMN05216258_10528</name>
</gene>
<evidence type="ECO:0000256" key="1">
    <source>
        <dbReference type="ARBA" id="ARBA00004127"/>
    </source>
</evidence>
<evidence type="ECO:0000256" key="3">
    <source>
        <dbReference type="ARBA" id="ARBA00022989"/>
    </source>
</evidence>
<evidence type="ECO:0000256" key="5">
    <source>
        <dbReference type="SAM" id="Phobius"/>
    </source>
</evidence>
<dbReference type="Proteomes" id="UP000199377">
    <property type="component" value="Unassembled WGS sequence"/>
</dbReference>
<name>A0A1I3G9Q0_9RHOB</name>
<feature type="transmembrane region" description="Helical" evidence="5">
    <location>
        <begin position="207"/>
        <end position="229"/>
    </location>
</feature>
<keyword evidence="2 5" id="KW-0812">Transmembrane</keyword>
<dbReference type="EMBL" id="FOQH01000005">
    <property type="protein sequence ID" value="SFI19921.1"/>
    <property type="molecule type" value="Genomic_DNA"/>
</dbReference>
<accession>A0A1I3G9Q0</accession>
<protein>
    <submittedName>
        <fullName evidence="6">Predicted Fe2+/Mn2+ transporter, VIT1/CCC1 family</fullName>
    </submittedName>
</protein>
<dbReference type="AlphaFoldDB" id="A0A1I3G9Q0"/>
<dbReference type="RefSeq" id="WP_092859884.1">
    <property type="nucleotide sequence ID" value="NZ_FOQH01000005.1"/>
</dbReference>
<feature type="transmembrane region" description="Helical" evidence="5">
    <location>
        <begin position="176"/>
        <end position="195"/>
    </location>
</feature>
<reference evidence="6 7" key="1">
    <citation type="submission" date="2016-10" db="EMBL/GenBank/DDBJ databases">
        <authorList>
            <person name="de Groot N.N."/>
        </authorList>
    </citation>
    <scope>NUCLEOTIDE SEQUENCE [LARGE SCALE GENOMIC DNA]</scope>
    <source>
        <strain evidence="6 7">CGMCC 1.11030</strain>
    </source>
</reference>